<keyword evidence="1" id="KW-0862">Zinc</keyword>
<comment type="caution">
    <text evidence="3">The sequence shown here is derived from an EMBL/GenBank/DDBJ whole genome shotgun (WGS) entry which is preliminary data.</text>
</comment>
<protein>
    <recommendedName>
        <fullName evidence="2">SWIM-type domain-containing protein</fullName>
    </recommendedName>
</protein>
<dbReference type="Pfam" id="PF04434">
    <property type="entry name" value="SWIM"/>
    <property type="match status" value="1"/>
</dbReference>
<dbReference type="PROSITE" id="PS50966">
    <property type="entry name" value="ZF_SWIM"/>
    <property type="match status" value="1"/>
</dbReference>
<proteinExistence type="predicted"/>
<keyword evidence="1" id="KW-0863">Zinc-finger</keyword>
<reference evidence="3 4" key="1">
    <citation type="submission" date="2021-01" db="EMBL/GenBank/DDBJ databases">
        <title>Genomic Encyclopedia of Type Strains, Phase IV (KMG-IV): sequencing the most valuable type-strain genomes for metagenomic binning, comparative biology and taxonomic classification.</title>
        <authorList>
            <person name="Goeker M."/>
        </authorList>
    </citation>
    <scope>NUCLEOTIDE SEQUENCE [LARGE SCALE GENOMIC DNA]</scope>
    <source>
        <strain evidence="3 4">DSM 104297</strain>
    </source>
</reference>
<dbReference type="EMBL" id="JAFBFC010000004">
    <property type="protein sequence ID" value="MBM7703590.1"/>
    <property type="molecule type" value="Genomic_DNA"/>
</dbReference>
<dbReference type="Proteomes" id="UP000809829">
    <property type="component" value="Unassembled WGS sequence"/>
</dbReference>
<evidence type="ECO:0000259" key="2">
    <source>
        <dbReference type="PROSITE" id="PS50966"/>
    </source>
</evidence>
<dbReference type="InterPro" id="IPR007527">
    <property type="entry name" value="Znf_SWIM"/>
</dbReference>
<dbReference type="RefSeq" id="WP_205187556.1">
    <property type="nucleotide sequence ID" value="NZ_JAFBFC010000004.1"/>
</dbReference>
<gene>
    <name evidence="3" type="ORF">JOC83_002439</name>
</gene>
<evidence type="ECO:0000313" key="3">
    <source>
        <dbReference type="EMBL" id="MBM7703590.1"/>
    </source>
</evidence>
<keyword evidence="4" id="KW-1185">Reference proteome</keyword>
<accession>A0ABS2QVU0</accession>
<evidence type="ECO:0000313" key="4">
    <source>
        <dbReference type="Proteomes" id="UP000809829"/>
    </source>
</evidence>
<evidence type="ECO:0000256" key="1">
    <source>
        <dbReference type="PROSITE-ProRule" id="PRU00325"/>
    </source>
</evidence>
<keyword evidence="1" id="KW-0479">Metal-binding</keyword>
<feature type="domain" description="SWIM-type" evidence="2">
    <location>
        <begin position="54"/>
        <end position="90"/>
    </location>
</feature>
<sequence>MTLTELYIDSIAPNASAVKNGWGLVKKKKFEKLHQSNDQTLLFGECAGSGKKPYVTSVDFINPEQPTYRCTCPSRQFPCKHALGLLYAYVDGQVFTEAPIPEDVIEKREKIAKRVEKKQAESVQPKKKKVNKSALRKKLQAQLEGLVVVETLLHNLVRGGLGSVDVKALKQIEATAKEVGNYYLKELQHALREFVQLWKEKLPEEELYVRAIHEIQRLSFICKKGKSHLQTRLQDEELALDTTTSIEEWLGHTWQLAELRELGMVKRDEELVQLFYTSYQNDARKEYMDEGIWLSLQDHHLYYTKQYRPFRAAKQLKQEDSTFSVIHTDELIVYPSEGNARVRWETSRFEELLAETFLRIHQAAQTTILDVLKQVKNQLKQPLADKQPLALIAYDKIGKVNEKWLLQDKHGQRLTLVDAEGDTLPLLSLVRTDQLSNHVLLVKFQHNLQTGELGAKPLSLITHDQIIRFK</sequence>
<name>A0ABS2QVU0_9BACI</name>
<organism evidence="3 4">
    <name type="scientific">Priestia iocasae</name>
    <dbReference type="NCBI Taxonomy" id="2291674"/>
    <lineage>
        <taxon>Bacteria</taxon>
        <taxon>Bacillati</taxon>
        <taxon>Bacillota</taxon>
        <taxon>Bacilli</taxon>
        <taxon>Bacillales</taxon>
        <taxon>Bacillaceae</taxon>
        <taxon>Priestia</taxon>
    </lineage>
</organism>